<feature type="domain" description="Glutaredoxin" evidence="3">
    <location>
        <begin position="70"/>
        <end position="127"/>
    </location>
</feature>
<gene>
    <name evidence="5" type="ORF">IPN75_03270</name>
</gene>
<evidence type="ECO:0000256" key="2">
    <source>
        <dbReference type="SAM" id="SignalP"/>
    </source>
</evidence>
<evidence type="ECO:0000256" key="1">
    <source>
        <dbReference type="SAM" id="MobiDB-lite"/>
    </source>
</evidence>
<dbReference type="InterPro" id="IPR025392">
    <property type="entry name" value="DUF4124"/>
</dbReference>
<evidence type="ECO:0000259" key="4">
    <source>
        <dbReference type="Pfam" id="PF13511"/>
    </source>
</evidence>
<dbReference type="Gene3D" id="3.40.30.10">
    <property type="entry name" value="Glutaredoxin"/>
    <property type="match status" value="1"/>
</dbReference>
<dbReference type="PROSITE" id="PS51354">
    <property type="entry name" value="GLUTAREDOXIN_2"/>
    <property type="match status" value="1"/>
</dbReference>
<feature type="region of interest" description="Disordered" evidence="1">
    <location>
        <begin position="28"/>
        <end position="57"/>
    </location>
</feature>
<feature type="domain" description="DUF4124" evidence="4">
    <location>
        <begin position="7"/>
        <end position="53"/>
    </location>
</feature>
<feature type="signal peptide" evidence="2">
    <location>
        <begin position="1"/>
        <end position="18"/>
    </location>
</feature>
<dbReference type="SUPFAM" id="SSF52833">
    <property type="entry name" value="Thioredoxin-like"/>
    <property type="match status" value="1"/>
</dbReference>
<evidence type="ECO:0000313" key="5">
    <source>
        <dbReference type="EMBL" id="MBK8889471.1"/>
    </source>
</evidence>
<dbReference type="InterPro" id="IPR002109">
    <property type="entry name" value="Glutaredoxin"/>
</dbReference>
<comment type="caution">
    <text evidence="5">The sequence shown here is derived from an EMBL/GenBank/DDBJ whole genome shotgun (WGS) entry which is preliminary data.</text>
</comment>
<dbReference type="Pfam" id="PF13511">
    <property type="entry name" value="DUF4124"/>
    <property type="match status" value="1"/>
</dbReference>
<proteinExistence type="predicted"/>
<reference evidence="5" key="1">
    <citation type="submission" date="2020-10" db="EMBL/GenBank/DDBJ databases">
        <title>Connecting structure to function with the recovery of over 1000 high-quality activated sludge metagenome-assembled genomes encoding full-length rRNA genes using long-read sequencing.</title>
        <authorList>
            <person name="Singleton C.M."/>
            <person name="Petriglieri F."/>
            <person name="Kristensen J.M."/>
            <person name="Kirkegaard R.H."/>
            <person name="Michaelsen T.Y."/>
            <person name="Andersen M.H."/>
            <person name="Karst S.M."/>
            <person name="Dueholm M.S."/>
            <person name="Nielsen P.H."/>
            <person name="Albertsen M."/>
        </authorList>
    </citation>
    <scope>NUCLEOTIDE SEQUENCE</scope>
    <source>
        <strain evidence="5">OdNE_18-Q3-R46-58_BAT3C.305</strain>
    </source>
</reference>
<name>A0A9D7LKT8_9RHOO</name>
<dbReference type="InterPro" id="IPR036249">
    <property type="entry name" value="Thioredoxin-like_sf"/>
</dbReference>
<dbReference type="Proteomes" id="UP000808146">
    <property type="component" value="Unassembled WGS sequence"/>
</dbReference>
<feature type="chain" id="PRO_5039280378" evidence="2">
    <location>
        <begin position="19"/>
        <end position="162"/>
    </location>
</feature>
<protein>
    <submittedName>
        <fullName evidence="5">Glutaredoxin family protein</fullName>
    </submittedName>
</protein>
<accession>A0A9D7LKT8</accession>
<dbReference type="CDD" id="cd02976">
    <property type="entry name" value="NrdH"/>
    <property type="match status" value="1"/>
</dbReference>
<dbReference type="AlphaFoldDB" id="A0A9D7LKT8"/>
<sequence length="162" mass="17512">MRRLLVLCLALSSLAVSAETYRWVDPQGRTVISDTPPPGRARDVSKSGAGGPNTDNQPYAVRLAAENYPVILYTSADCTKECKDARDLLNSRGVPFSERMVQKQEDVDELKQLVGDTFVPALKVGKQSFRGFEAGAYNNLLDLAGYPKTAAYGTKPSGGLAK</sequence>
<organism evidence="5 6">
    <name type="scientific">Candidatus Dechloromonas phosphorivorans</name>
    <dbReference type="NCBI Taxonomy" id="2899244"/>
    <lineage>
        <taxon>Bacteria</taxon>
        <taxon>Pseudomonadati</taxon>
        <taxon>Pseudomonadota</taxon>
        <taxon>Betaproteobacteria</taxon>
        <taxon>Rhodocyclales</taxon>
        <taxon>Azonexaceae</taxon>
        <taxon>Dechloromonas</taxon>
    </lineage>
</organism>
<evidence type="ECO:0000313" key="6">
    <source>
        <dbReference type="Proteomes" id="UP000808146"/>
    </source>
</evidence>
<dbReference type="EMBL" id="JADKBR010000001">
    <property type="protein sequence ID" value="MBK8889471.1"/>
    <property type="molecule type" value="Genomic_DNA"/>
</dbReference>
<evidence type="ECO:0000259" key="3">
    <source>
        <dbReference type="Pfam" id="PF00462"/>
    </source>
</evidence>
<keyword evidence="2" id="KW-0732">Signal</keyword>
<dbReference type="Pfam" id="PF00462">
    <property type="entry name" value="Glutaredoxin"/>
    <property type="match status" value="1"/>
</dbReference>